<dbReference type="GO" id="GO:0005634">
    <property type="term" value="C:nucleus"/>
    <property type="evidence" value="ECO:0007669"/>
    <property type="project" value="UniProtKB-SubCell"/>
</dbReference>
<evidence type="ECO:0000313" key="12">
    <source>
        <dbReference type="Proteomes" id="UP000243459"/>
    </source>
</evidence>
<keyword evidence="4" id="KW-0805">Transcription regulation</keyword>
<dbReference type="InterPro" id="IPR008942">
    <property type="entry name" value="ENTH_VHS"/>
</dbReference>
<dbReference type="PROSITE" id="PS51391">
    <property type="entry name" value="CID"/>
    <property type="match status" value="1"/>
</dbReference>
<feature type="compositionally biased region" description="Basic and acidic residues" evidence="8">
    <location>
        <begin position="1270"/>
        <end position="1280"/>
    </location>
</feature>
<feature type="compositionally biased region" description="Polar residues" evidence="8">
    <location>
        <begin position="255"/>
        <end position="276"/>
    </location>
</feature>
<proteinExistence type="predicted"/>
<keyword evidence="7" id="KW-0539">Nucleus</keyword>
<dbReference type="GO" id="GO:0009908">
    <property type="term" value="P:flower development"/>
    <property type="evidence" value="ECO:0007669"/>
    <property type="project" value="UniProtKB-KW"/>
</dbReference>
<evidence type="ECO:0000256" key="8">
    <source>
        <dbReference type="SAM" id="MobiDB-lite"/>
    </source>
</evidence>
<feature type="compositionally biased region" description="Basic and acidic residues" evidence="8">
    <location>
        <begin position="193"/>
        <end position="203"/>
    </location>
</feature>
<evidence type="ECO:0008006" key="13">
    <source>
        <dbReference type="Google" id="ProtNLM"/>
    </source>
</evidence>
<feature type="compositionally biased region" description="Polar residues" evidence="8">
    <location>
        <begin position="178"/>
        <end position="187"/>
    </location>
</feature>
<dbReference type="Gramene" id="ONK79763">
    <property type="protein sequence ID" value="ONK79763"/>
    <property type="gene ID" value="A4U43_C01F9830"/>
</dbReference>
<evidence type="ECO:0000313" key="11">
    <source>
        <dbReference type="EMBL" id="ONK79763.1"/>
    </source>
</evidence>
<feature type="compositionally biased region" description="Basic and acidic residues" evidence="8">
    <location>
        <begin position="147"/>
        <end position="163"/>
    </location>
</feature>
<accession>A0A5P1FPW8</accession>
<feature type="region of interest" description="Disordered" evidence="8">
    <location>
        <begin position="614"/>
        <end position="663"/>
    </location>
</feature>
<feature type="compositionally biased region" description="Basic and acidic residues" evidence="8">
    <location>
        <begin position="629"/>
        <end position="642"/>
    </location>
</feature>
<dbReference type="PANTHER" id="PTHR12550">
    <property type="entry name" value="HEPATOMA-DERIVED GROWTH FACTOR-RELATED"/>
    <property type="match status" value="1"/>
</dbReference>
<feature type="compositionally biased region" description="Polar residues" evidence="8">
    <location>
        <begin position="701"/>
        <end position="721"/>
    </location>
</feature>
<dbReference type="Pfam" id="PF04818">
    <property type="entry name" value="CID"/>
    <property type="match status" value="1"/>
</dbReference>
<dbReference type="CDD" id="cd20147">
    <property type="entry name" value="PWWP_HULK"/>
    <property type="match status" value="1"/>
</dbReference>
<feature type="compositionally biased region" description="Polar residues" evidence="8">
    <location>
        <begin position="129"/>
        <end position="144"/>
    </location>
</feature>
<feature type="domain" description="CID" evidence="10">
    <location>
        <begin position="896"/>
        <end position="1037"/>
    </location>
</feature>
<feature type="compositionally biased region" description="Pro residues" evidence="8">
    <location>
        <begin position="1183"/>
        <end position="1264"/>
    </location>
</feature>
<keyword evidence="6" id="KW-0804">Transcription</keyword>
<feature type="compositionally biased region" description="Polar residues" evidence="8">
    <location>
        <begin position="1281"/>
        <end position="1290"/>
    </location>
</feature>
<evidence type="ECO:0000259" key="10">
    <source>
        <dbReference type="PROSITE" id="PS51391"/>
    </source>
</evidence>
<comment type="subcellular location">
    <subcellularLocation>
        <location evidence="1">Nucleus</location>
    </subcellularLocation>
</comment>
<keyword evidence="3" id="KW-0507">mRNA processing</keyword>
<feature type="compositionally biased region" description="Basic and acidic residues" evidence="8">
    <location>
        <begin position="228"/>
        <end position="254"/>
    </location>
</feature>
<feature type="region of interest" description="Disordered" evidence="8">
    <location>
        <begin position="499"/>
        <end position="543"/>
    </location>
</feature>
<feature type="compositionally biased region" description="Basic and acidic residues" evidence="8">
    <location>
        <begin position="690"/>
        <end position="700"/>
    </location>
</feature>
<feature type="compositionally biased region" description="Polar residues" evidence="8">
    <location>
        <begin position="508"/>
        <end position="522"/>
    </location>
</feature>
<dbReference type="PROSITE" id="PS50812">
    <property type="entry name" value="PWWP"/>
    <property type="match status" value="1"/>
</dbReference>
<dbReference type="Proteomes" id="UP000243459">
    <property type="component" value="Chromosome 1"/>
</dbReference>
<name>A0A5P1FPW8_ASPOF</name>
<reference evidence="12" key="1">
    <citation type="journal article" date="2017" name="Nat. Commun.">
        <title>The asparagus genome sheds light on the origin and evolution of a young Y chromosome.</title>
        <authorList>
            <person name="Harkess A."/>
            <person name="Zhou J."/>
            <person name="Xu C."/>
            <person name="Bowers J.E."/>
            <person name="Van der Hulst R."/>
            <person name="Ayyampalayam S."/>
            <person name="Mercati F."/>
            <person name="Riccardi P."/>
            <person name="McKain M.R."/>
            <person name="Kakrana A."/>
            <person name="Tang H."/>
            <person name="Ray J."/>
            <person name="Groenendijk J."/>
            <person name="Arikit S."/>
            <person name="Mathioni S.M."/>
            <person name="Nakano M."/>
            <person name="Shan H."/>
            <person name="Telgmann-Rauber A."/>
            <person name="Kanno A."/>
            <person name="Yue Z."/>
            <person name="Chen H."/>
            <person name="Li W."/>
            <person name="Chen Y."/>
            <person name="Xu X."/>
            <person name="Zhang Y."/>
            <person name="Luo S."/>
            <person name="Chen H."/>
            <person name="Gao J."/>
            <person name="Mao Z."/>
            <person name="Pires J.C."/>
            <person name="Luo M."/>
            <person name="Kudrna D."/>
            <person name="Wing R.A."/>
            <person name="Meyers B.C."/>
            <person name="Yi K."/>
            <person name="Kong H."/>
            <person name="Lavrijsen P."/>
            <person name="Sunseri F."/>
            <person name="Falavigna A."/>
            <person name="Ye Y."/>
            <person name="Leebens-Mack J.H."/>
            <person name="Chen G."/>
        </authorList>
    </citation>
    <scope>NUCLEOTIDE SEQUENCE [LARGE SCALE GENOMIC DNA]</scope>
    <source>
        <strain evidence="12">cv. DH0086</strain>
    </source>
</reference>
<evidence type="ECO:0000259" key="9">
    <source>
        <dbReference type="PROSITE" id="PS50812"/>
    </source>
</evidence>
<feature type="region of interest" description="Disordered" evidence="8">
    <location>
        <begin position="1179"/>
        <end position="1290"/>
    </location>
</feature>
<protein>
    <recommendedName>
        <fullName evidence="13">CID domain-containing protein</fullName>
    </recommendedName>
</protein>
<evidence type="ECO:0000256" key="6">
    <source>
        <dbReference type="ARBA" id="ARBA00023163"/>
    </source>
</evidence>
<dbReference type="Pfam" id="PF00855">
    <property type="entry name" value="PWWP"/>
    <property type="match status" value="1"/>
</dbReference>
<dbReference type="PANTHER" id="PTHR12550:SF70">
    <property type="entry name" value="JIL-1 ANCHORING AND STABILIZING PROTEIN, ISOFORM A"/>
    <property type="match status" value="1"/>
</dbReference>
<keyword evidence="2" id="KW-0217">Developmental protein</keyword>
<sequence length="1509" mass="165082">MAPSRRRIANKGKAKETLKLGDLVLAKIKGFPAWPAKISRPEDWERSPDPRKYFVEFFGTAEIAFVAPTDIQIFTSESKSKLSVRCKGKTVKYFAQAVEEICEAFDEMQQRNSAGPGEDIDTSAGGPIPSSTADLEDSNQQTFHKPTHLEDQEEKLDQKDANKSECSSDEPDGLESCPGNQNGTGSVIQPRRSGCEHPKDHSVERRKKITDNGIRLCNEGKTTGAPSTKEDSSSSPHPDGDEKNGVKIFSETETKSTFPSNSANLQNQDRGNSGSLTGLDDVGRQTVENASTYLEYELNVQKAISTGNDTDLAVEPIASAQVESIVHKSPMLQKNTRKISAKENAKFGDGDSRLGSAGNSPRLDKVPDKRKRSHNLKKYRKHASEKDERQGVQKGVKADTLKKQVTERSPSHLQGKESVVSSKRQKLVHIEDPRTAKRSKHGDYVVVMSSRNIDSSHFAGKAKGDKVVNSRQSTSSLQDKVHMTSNLGIRNARTHIGNTEAVRPPPKQSNRISESGSISTPKSARHTVGRGPGFANDGISPTTHLRSRRRAFLLDDDDEEVNRTPPVHQQAASILISAHSNGQIAESCRESASIMNNASTDNLHCKREEISSIDQASPLKIGSGSTSHPLEKREVKPEKELGRQVFRSPVKPESPKSLSSEDREAIAKTWMVEPKSIKFPPAKSSGSMKKFQDSSSRESTHGSASLNRAHNQEATIRNKSFSPAVKGNANRKPNAAISMAAENRSDMNFSAEQNIEKDSLVAERFDSVKRNQAANISVGSRFLDSDKSLKHLIEAAQEKRKKALSLNQAHDTVTPSVATPPLVNGKSPSPDSSIYLIALKSSVQNDVEVLHPSKPFGSPSVLAQPNPSNQTNHEEYESKTSPAYRQLRGSLSGGTEASIARDALEGMLETLSRTKDSIGRATRLALNCAKYGIATEVVELLIRKLELETSLHRRIDLFFLVDSITQCSHGQKGIAGASYIPTVQAALPRLLGAAAPPGPGAQENRRQCLKVLRLWLERKILPQSVLRRYMDDIVVANDDMNAGLLLRRPSRAERSIDDPIRDMGDMLVDEYGSNTTFQLPGLFPHVFEDEDDLSNDLCVDNGNQSLVEAGNALEESDTFNVTLSDKCHCVLKDVDGELEMEDVPATPKDEKVAQENNTLKLDCQHQHLSQALEMKSSNQYVFPPLPSDPPPLTNSPPPPLPLDSPPPPPPLPPSPPPLPPPSSPLPPPPPSQPPLPPFPPPAVLPLPSLLNPPLPPTSPPPSLYLPPAHDYCRSHSDYQRGETNPNAGFQAHSNAAVNSDVVFQQQANFARTGNCNGQPMSGCTSTRPFEYGNNDIYSTPHASNVSHQFQMGSGSFHQRPYSSLPPVQTPSSHLIAAAKPPENHFSYAKPTNQQNMQQSYIPYSLSSHPNGHRQYASDEPRRIHPSEVCPDNQHNAWFAGGRGSSCSSSSFVQEGMLRSNMERPSSRSMAFQHSMHAPARSRTLAPGRGYPQAAPCRPDDPSFNRWRPS</sequence>
<evidence type="ECO:0000256" key="5">
    <source>
        <dbReference type="ARBA" id="ARBA00023089"/>
    </source>
</evidence>
<feature type="region of interest" description="Disordered" evidence="8">
    <location>
        <begin position="854"/>
        <end position="881"/>
    </location>
</feature>
<feature type="region of interest" description="Disordered" evidence="8">
    <location>
        <begin position="333"/>
        <end position="426"/>
    </location>
</feature>
<evidence type="ECO:0000256" key="3">
    <source>
        <dbReference type="ARBA" id="ARBA00022664"/>
    </source>
</evidence>
<feature type="domain" description="PWWP" evidence="9">
    <location>
        <begin position="20"/>
        <end position="77"/>
    </location>
</feature>
<dbReference type="Gene3D" id="2.30.30.140">
    <property type="match status" value="1"/>
</dbReference>
<dbReference type="OrthoDB" id="62853at2759"/>
<dbReference type="EMBL" id="CM007381">
    <property type="protein sequence ID" value="ONK79763.1"/>
    <property type="molecule type" value="Genomic_DNA"/>
</dbReference>
<dbReference type="SMART" id="SM00582">
    <property type="entry name" value="RPR"/>
    <property type="match status" value="1"/>
</dbReference>
<evidence type="ECO:0000256" key="2">
    <source>
        <dbReference type="ARBA" id="ARBA00022473"/>
    </source>
</evidence>
<feature type="region of interest" description="Disordered" evidence="8">
    <location>
        <begin position="677"/>
        <end position="732"/>
    </location>
</feature>
<feature type="compositionally biased region" description="Polar residues" evidence="8">
    <location>
        <begin position="861"/>
        <end position="871"/>
    </location>
</feature>
<feature type="region of interest" description="Disordered" evidence="8">
    <location>
        <begin position="110"/>
        <end position="282"/>
    </location>
</feature>
<feature type="region of interest" description="Disordered" evidence="8">
    <location>
        <begin position="1458"/>
        <end position="1509"/>
    </location>
</feature>
<feature type="compositionally biased region" description="Basic and acidic residues" evidence="8">
    <location>
        <begin position="340"/>
        <end position="352"/>
    </location>
</feature>
<dbReference type="OMA" id="GKHENSP"/>
<dbReference type="SMART" id="SM00293">
    <property type="entry name" value="PWWP"/>
    <property type="match status" value="1"/>
</dbReference>
<feature type="compositionally biased region" description="Basic and acidic residues" evidence="8">
    <location>
        <begin position="382"/>
        <end position="410"/>
    </location>
</feature>
<dbReference type="Gene3D" id="1.25.40.90">
    <property type="match status" value="1"/>
</dbReference>
<gene>
    <name evidence="11" type="ORF">A4U43_C01F9830</name>
</gene>
<dbReference type="SUPFAM" id="SSF63748">
    <property type="entry name" value="Tudor/PWWP/MBT"/>
    <property type="match status" value="1"/>
</dbReference>
<evidence type="ECO:0000256" key="7">
    <source>
        <dbReference type="ARBA" id="ARBA00023242"/>
    </source>
</evidence>
<dbReference type="GO" id="GO:0006397">
    <property type="term" value="P:mRNA processing"/>
    <property type="evidence" value="ECO:0007669"/>
    <property type="project" value="UniProtKB-KW"/>
</dbReference>
<feature type="compositionally biased region" description="Basic residues" evidence="8">
    <location>
        <begin position="368"/>
        <end position="381"/>
    </location>
</feature>
<dbReference type="InterPro" id="IPR006569">
    <property type="entry name" value="CID_dom"/>
</dbReference>
<keyword evidence="5" id="KW-0287">Flowering</keyword>
<dbReference type="InterPro" id="IPR000313">
    <property type="entry name" value="PWWP_dom"/>
</dbReference>
<dbReference type="FunFam" id="1.25.40.90:FF:000037">
    <property type="entry name" value="Enhancer of ag-4 2"/>
    <property type="match status" value="1"/>
</dbReference>
<keyword evidence="12" id="KW-1185">Reference proteome</keyword>
<organism evidence="11 12">
    <name type="scientific">Asparagus officinalis</name>
    <name type="common">Garden asparagus</name>
    <dbReference type="NCBI Taxonomy" id="4686"/>
    <lineage>
        <taxon>Eukaryota</taxon>
        <taxon>Viridiplantae</taxon>
        <taxon>Streptophyta</taxon>
        <taxon>Embryophyta</taxon>
        <taxon>Tracheophyta</taxon>
        <taxon>Spermatophyta</taxon>
        <taxon>Magnoliopsida</taxon>
        <taxon>Liliopsida</taxon>
        <taxon>Asparagales</taxon>
        <taxon>Asparagaceae</taxon>
        <taxon>Asparagoideae</taxon>
        <taxon>Asparagus</taxon>
    </lineage>
</organism>
<evidence type="ECO:0000256" key="4">
    <source>
        <dbReference type="ARBA" id="ARBA00023015"/>
    </source>
</evidence>
<evidence type="ECO:0000256" key="1">
    <source>
        <dbReference type="ARBA" id="ARBA00004123"/>
    </source>
</evidence>